<keyword evidence="1" id="KW-0805">Transcription regulation</keyword>
<evidence type="ECO:0000256" key="3">
    <source>
        <dbReference type="ARBA" id="ARBA00023159"/>
    </source>
</evidence>
<evidence type="ECO:0000313" key="6">
    <source>
        <dbReference type="EMBL" id="HJF30290.1"/>
    </source>
</evidence>
<sequence length="230" mass="26519">MLKQIMRISENLKKIRKGKIVSIIFNNHSNWGDFISYGDRLFFKENSFVYKKGEIGKGIYYIEKGLVKATSVNTKGEGILVNISLPQQLIGVQAMDQVAHFSSTEIIKDSVLYFFSCEVVNEIIHKHPHAHRLLLGTIKSQMRCLIDTIYLNNLPSEKQLARLILNIYEDFKQFKIFLSQKDLIKCTGLTRVTIYKVMKNWREKGYIETMSNSLIIKNVSALRSLAESYS</sequence>
<evidence type="ECO:0000256" key="1">
    <source>
        <dbReference type="ARBA" id="ARBA00023015"/>
    </source>
</evidence>
<dbReference type="PROSITE" id="PS50042">
    <property type="entry name" value="CNMP_BINDING_3"/>
    <property type="match status" value="1"/>
</dbReference>
<reference evidence="6" key="2">
    <citation type="submission" date="2021-09" db="EMBL/GenBank/DDBJ databases">
        <authorList>
            <person name="Gilroy R."/>
        </authorList>
    </citation>
    <scope>NUCLEOTIDE SEQUENCE</scope>
    <source>
        <strain evidence="6">CHK171-7178</strain>
    </source>
</reference>
<dbReference type="GO" id="GO:0003677">
    <property type="term" value="F:DNA binding"/>
    <property type="evidence" value="ECO:0007669"/>
    <property type="project" value="UniProtKB-KW"/>
</dbReference>
<dbReference type="InterPro" id="IPR014710">
    <property type="entry name" value="RmlC-like_jellyroll"/>
</dbReference>
<gene>
    <name evidence="6" type="ORF">K8V56_00750</name>
</gene>
<evidence type="ECO:0000256" key="4">
    <source>
        <dbReference type="ARBA" id="ARBA00023163"/>
    </source>
</evidence>
<dbReference type="InterPro" id="IPR018490">
    <property type="entry name" value="cNMP-bd_dom_sf"/>
</dbReference>
<dbReference type="GO" id="GO:0006355">
    <property type="term" value="P:regulation of DNA-templated transcription"/>
    <property type="evidence" value="ECO:0007669"/>
    <property type="project" value="InterPro"/>
</dbReference>
<evidence type="ECO:0000256" key="2">
    <source>
        <dbReference type="ARBA" id="ARBA00023125"/>
    </source>
</evidence>
<comment type="caution">
    <text evidence="6">The sequence shown here is derived from an EMBL/GenBank/DDBJ whole genome shotgun (WGS) entry which is preliminary data.</text>
</comment>
<organism evidence="6 7">
    <name type="scientific">Sporosarcina psychrophila</name>
    <name type="common">Bacillus psychrophilus</name>
    <dbReference type="NCBI Taxonomy" id="1476"/>
    <lineage>
        <taxon>Bacteria</taxon>
        <taxon>Bacillati</taxon>
        <taxon>Bacillota</taxon>
        <taxon>Bacilli</taxon>
        <taxon>Bacillales</taxon>
        <taxon>Caryophanaceae</taxon>
        <taxon>Sporosarcina</taxon>
    </lineage>
</organism>
<dbReference type="SUPFAM" id="SSF51206">
    <property type="entry name" value="cAMP-binding domain-like"/>
    <property type="match status" value="1"/>
</dbReference>
<keyword evidence="4" id="KW-0804">Transcription</keyword>
<reference evidence="6" key="1">
    <citation type="journal article" date="2021" name="PeerJ">
        <title>Extensive microbial diversity within the chicken gut microbiome revealed by metagenomics and culture.</title>
        <authorList>
            <person name="Gilroy R."/>
            <person name="Ravi A."/>
            <person name="Getino M."/>
            <person name="Pursley I."/>
            <person name="Horton D.L."/>
            <person name="Alikhan N.F."/>
            <person name="Baker D."/>
            <person name="Gharbi K."/>
            <person name="Hall N."/>
            <person name="Watson M."/>
            <person name="Adriaenssens E.M."/>
            <person name="Foster-Nyarko E."/>
            <person name="Jarju S."/>
            <person name="Secka A."/>
            <person name="Antonio M."/>
            <person name="Oren A."/>
            <person name="Chaudhuri R.R."/>
            <person name="La Ragione R."/>
            <person name="Hildebrand F."/>
            <person name="Pallen M.J."/>
        </authorList>
    </citation>
    <scope>NUCLEOTIDE SEQUENCE</scope>
    <source>
        <strain evidence="6">CHK171-7178</strain>
    </source>
</reference>
<dbReference type="InterPro" id="IPR012318">
    <property type="entry name" value="HTH_CRP"/>
</dbReference>
<protein>
    <submittedName>
        <fullName evidence="6">Crp/Fnr family transcriptional regulator</fullName>
    </submittedName>
</protein>
<dbReference type="SUPFAM" id="SSF46785">
    <property type="entry name" value="Winged helix' DNA-binding domain"/>
    <property type="match status" value="1"/>
</dbReference>
<accession>A0A921FV28</accession>
<dbReference type="AlphaFoldDB" id="A0A921FV28"/>
<name>A0A921FV28_SPOPS</name>
<dbReference type="Proteomes" id="UP000698173">
    <property type="component" value="Unassembled WGS sequence"/>
</dbReference>
<feature type="domain" description="Cyclic nucleotide-binding" evidence="5">
    <location>
        <begin position="43"/>
        <end position="84"/>
    </location>
</feature>
<keyword evidence="2" id="KW-0238">DNA-binding</keyword>
<dbReference type="InterPro" id="IPR036390">
    <property type="entry name" value="WH_DNA-bd_sf"/>
</dbReference>
<dbReference type="Pfam" id="PF13545">
    <property type="entry name" value="HTH_Crp_2"/>
    <property type="match status" value="1"/>
</dbReference>
<dbReference type="InterPro" id="IPR000595">
    <property type="entry name" value="cNMP-bd_dom"/>
</dbReference>
<dbReference type="EMBL" id="DYWT01000011">
    <property type="protein sequence ID" value="HJF30290.1"/>
    <property type="molecule type" value="Genomic_DNA"/>
</dbReference>
<dbReference type="CDD" id="cd00038">
    <property type="entry name" value="CAP_ED"/>
    <property type="match status" value="1"/>
</dbReference>
<dbReference type="Gene3D" id="2.60.120.10">
    <property type="entry name" value="Jelly Rolls"/>
    <property type="match status" value="1"/>
</dbReference>
<evidence type="ECO:0000259" key="5">
    <source>
        <dbReference type="PROSITE" id="PS50042"/>
    </source>
</evidence>
<keyword evidence="3" id="KW-0010">Activator</keyword>
<dbReference type="Pfam" id="PF00027">
    <property type="entry name" value="cNMP_binding"/>
    <property type="match status" value="1"/>
</dbReference>
<evidence type="ECO:0000313" key="7">
    <source>
        <dbReference type="Proteomes" id="UP000698173"/>
    </source>
</evidence>
<proteinExistence type="predicted"/>